<dbReference type="GO" id="GO:0016020">
    <property type="term" value="C:membrane"/>
    <property type="evidence" value="ECO:0007669"/>
    <property type="project" value="UniProtKB-SubCell"/>
</dbReference>
<dbReference type="Gene3D" id="1.20.1740.10">
    <property type="entry name" value="Amino acid/polyamine transporter I"/>
    <property type="match status" value="1"/>
</dbReference>
<feature type="transmembrane region" description="Helical" evidence="6">
    <location>
        <begin position="370"/>
        <end position="391"/>
    </location>
</feature>
<feature type="transmembrane region" description="Helical" evidence="6">
    <location>
        <begin position="161"/>
        <end position="179"/>
    </location>
</feature>
<feature type="transmembrane region" description="Helical" evidence="6">
    <location>
        <begin position="70"/>
        <end position="103"/>
    </location>
</feature>
<evidence type="ECO:0000256" key="4">
    <source>
        <dbReference type="ARBA" id="ARBA00022989"/>
    </source>
</evidence>
<evidence type="ECO:0000256" key="5">
    <source>
        <dbReference type="ARBA" id="ARBA00023136"/>
    </source>
</evidence>
<evidence type="ECO:0000313" key="7">
    <source>
        <dbReference type="EMBL" id="KAJ3094450.1"/>
    </source>
</evidence>
<comment type="caution">
    <text evidence="7">The sequence shown here is derived from an EMBL/GenBank/DDBJ whole genome shotgun (WGS) entry which is preliminary data.</text>
</comment>
<feature type="transmembrane region" description="Helical" evidence="6">
    <location>
        <begin position="321"/>
        <end position="349"/>
    </location>
</feature>
<dbReference type="InterPro" id="IPR002293">
    <property type="entry name" value="AA/rel_permease1"/>
</dbReference>
<evidence type="ECO:0000313" key="8">
    <source>
        <dbReference type="Proteomes" id="UP001211907"/>
    </source>
</evidence>
<feature type="transmembrane region" description="Helical" evidence="6">
    <location>
        <begin position="264"/>
        <end position="290"/>
    </location>
</feature>
<evidence type="ECO:0000256" key="3">
    <source>
        <dbReference type="ARBA" id="ARBA00022692"/>
    </source>
</evidence>
<dbReference type="AlphaFoldDB" id="A0AAD5SQY1"/>
<dbReference type="PIRSF" id="PIRSF006060">
    <property type="entry name" value="AA_transporter"/>
    <property type="match status" value="1"/>
</dbReference>
<dbReference type="GO" id="GO:0022857">
    <property type="term" value="F:transmembrane transporter activity"/>
    <property type="evidence" value="ECO:0007669"/>
    <property type="project" value="InterPro"/>
</dbReference>
<organism evidence="7 8">
    <name type="scientific">Physocladia obscura</name>
    <dbReference type="NCBI Taxonomy" id="109957"/>
    <lineage>
        <taxon>Eukaryota</taxon>
        <taxon>Fungi</taxon>
        <taxon>Fungi incertae sedis</taxon>
        <taxon>Chytridiomycota</taxon>
        <taxon>Chytridiomycota incertae sedis</taxon>
        <taxon>Chytridiomycetes</taxon>
        <taxon>Chytridiales</taxon>
        <taxon>Chytriomycetaceae</taxon>
        <taxon>Physocladia</taxon>
    </lineage>
</organism>
<dbReference type="Pfam" id="PF13520">
    <property type="entry name" value="AA_permease_2"/>
    <property type="match status" value="1"/>
</dbReference>
<evidence type="ECO:0008006" key="9">
    <source>
        <dbReference type="Google" id="ProtNLM"/>
    </source>
</evidence>
<feature type="transmembrane region" description="Helical" evidence="6">
    <location>
        <begin position="124"/>
        <end position="149"/>
    </location>
</feature>
<feature type="transmembrane region" description="Helical" evidence="6">
    <location>
        <begin position="468"/>
        <end position="488"/>
    </location>
</feature>
<evidence type="ECO:0000256" key="1">
    <source>
        <dbReference type="ARBA" id="ARBA00004141"/>
    </source>
</evidence>
<dbReference type="InterPro" id="IPR004840">
    <property type="entry name" value="Amino_acid_permease_CS"/>
</dbReference>
<evidence type="ECO:0000256" key="6">
    <source>
        <dbReference type="SAM" id="Phobius"/>
    </source>
</evidence>
<feature type="transmembrane region" description="Helical" evidence="6">
    <location>
        <begin position="397"/>
        <end position="417"/>
    </location>
</feature>
<gene>
    <name evidence="7" type="ORF">HK100_006135</name>
</gene>
<feature type="transmembrane region" description="Helical" evidence="6">
    <location>
        <begin position="36"/>
        <end position="58"/>
    </location>
</feature>
<keyword evidence="5 6" id="KW-0472">Membrane</keyword>
<dbReference type="GO" id="GO:0006865">
    <property type="term" value="P:amino acid transport"/>
    <property type="evidence" value="ECO:0007669"/>
    <property type="project" value="InterPro"/>
</dbReference>
<proteinExistence type="predicted"/>
<evidence type="ECO:0000256" key="2">
    <source>
        <dbReference type="ARBA" id="ARBA00022448"/>
    </source>
</evidence>
<dbReference type="PANTHER" id="PTHR45649">
    <property type="entry name" value="AMINO-ACID PERMEASE BAT1"/>
    <property type="match status" value="1"/>
</dbReference>
<keyword evidence="3 6" id="KW-0812">Transmembrane</keyword>
<dbReference type="PROSITE" id="PS00218">
    <property type="entry name" value="AMINO_ACID_PERMEASE_1"/>
    <property type="match status" value="1"/>
</dbReference>
<feature type="transmembrane region" description="Helical" evidence="6">
    <location>
        <begin position="191"/>
        <end position="212"/>
    </location>
</feature>
<keyword evidence="8" id="KW-1185">Reference proteome</keyword>
<feature type="transmembrane region" description="Helical" evidence="6">
    <location>
        <begin position="232"/>
        <end position="252"/>
    </location>
</feature>
<reference evidence="7" key="1">
    <citation type="submission" date="2020-05" db="EMBL/GenBank/DDBJ databases">
        <title>Phylogenomic resolution of chytrid fungi.</title>
        <authorList>
            <person name="Stajich J.E."/>
            <person name="Amses K."/>
            <person name="Simmons R."/>
            <person name="Seto K."/>
            <person name="Myers J."/>
            <person name="Bonds A."/>
            <person name="Quandt C.A."/>
            <person name="Barry K."/>
            <person name="Liu P."/>
            <person name="Grigoriev I."/>
            <person name="Longcore J.E."/>
            <person name="James T.Y."/>
        </authorList>
    </citation>
    <scope>NUCLEOTIDE SEQUENCE</scope>
    <source>
        <strain evidence="7">JEL0513</strain>
    </source>
</reference>
<name>A0AAD5SQY1_9FUNG</name>
<accession>A0AAD5SQY1</accession>
<keyword evidence="2" id="KW-0813">Transport</keyword>
<keyword evidence="4 6" id="KW-1133">Transmembrane helix</keyword>
<dbReference type="PANTHER" id="PTHR45649:SF26">
    <property type="entry name" value="OS04G0435100 PROTEIN"/>
    <property type="match status" value="1"/>
</dbReference>
<dbReference type="Proteomes" id="UP001211907">
    <property type="component" value="Unassembled WGS sequence"/>
</dbReference>
<feature type="transmembrane region" description="Helical" evidence="6">
    <location>
        <begin position="438"/>
        <end position="456"/>
    </location>
</feature>
<sequence length="519" mass="55651">MSKPTTTTAGQTLTADEALLAQLGYKQEMKRELSSFTNYGVALSTICICSGLTSLFGYGLNTGGPAIMVWGWVVVAFFTLMVGLAMAEICSAFPTAGGLYYWAARLSRPEHKAFASWMTGWFNLLGQIAVTAGVVFGLALIIGATASIASDFSFSPTASDIVYIHIAISFSIGLANSLPPKFMATIMFVSTIWQVVTPFLIIICVLAMAPTHQTASYVFTDYENNTGIDSNAWVVLVGLLTAQFTFTGYDASAHMTEETKRADIAGPVGIVMAIVASAVTGFIFIIGLLFGMQDYTNTIGTATGLPLAQILYDSTGKNVTIFLMVMLIICCWFASYSCLLANSRVIYAFSRDGAIPGSKYWHIIHPTLKIPLNATWLACLLYAILAIPSIWNSAAFTAITSIATIGLYISYGIPIACKLLNPHLFEKPGPFSLGRYSNVVGVASIVWILVISVLFVLPEVMPVTAVNMNYACVLVGAVLFGAALTYAFSARHWFHGPVINVTSADLSGLSDEKDYAVTA</sequence>
<dbReference type="EMBL" id="JADGJH010002853">
    <property type="protein sequence ID" value="KAJ3094450.1"/>
    <property type="molecule type" value="Genomic_DNA"/>
</dbReference>
<comment type="subcellular location">
    <subcellularLocation>
        <location evidence="1">Membrane</location>
        <topology evidence="1">Multi-pass membrane protein</topology>
    </subcellularLocation>
</comment>
<protein>
    <recommendedName>
        <fullName evidence="9">Amino acid transporter</fullName>
    </recommendedName>
</protein>